<dbReference type="EMBL" id="AEWT01000026">
    <property type="protein sequence ID" value="EGC68780.1"/>
    <property type="molecule type" value="Genomic_DNA"/>
</dbReference>
<protein>
    <recommendedName>
        <fullName evidence="5">DUF1576 domain-containing protein</fullName>
    </recommendedName>
</protein>
<feature type="region of interest" description="Disordered" evidence="1">
    <location>
        <begin position="451"/>
        <end position="488"/>
    </location>
</feature>
<feature type="transmembrane region" description="Helical" evidence="2">
    <location>
        <begin position="109"/>
        <end position="128"/>
    </location>
</feature>
<proteinExistence type="predicted"/>
<evidence type="ECO:0000256" key="1">
    <source>
        <dbReference type="SAM" id="MobiDB-lite"/>
    </source>
</evidence>
<feature type="transmembrane region" description="Helical" evidence="2">
    <location>
        <begin position="256"/>
        <end position="276"/>
    </location>
</feature>
<gene>
    <name evidence="3" type="ORF">HMPREF9087_2769</name>
</gene>
<name>F0EMQ0_ENTCA</name>
<reference evidence="3 4" key="1">
    <citation type="submission" date="2011-01" db="EMBL/GenBank/DDBJ databases">
        <authorList>
            <person name="Muzny D."/>
            <person name="Qin X."/>
            <person name="Deng J."/>
            <person name="Jiang H."/>
            <person name="Liu Y."/>
            <person name="Qu J."/>
            <person name="Song X.-Z."/>
            <person name="Zhang L."/>
            <person name="Thornton R."/>
            <person name="Coyle M."/>
            <person name="Francisco L."/>
            <person name="Jackson L."/>
            <person name="Javaid M."/>
            <person name="Korchina V."/>
            <person name="Kovar C."/>
            <person name="Mata R."/>
            <person name="Mathew T."/>
            <person name="Ngo R."/>
            <person name="Nguyen L."/>
            <person name="Nguyen N."/>
            <person name="Okwuonu G."/>
            <person name="Ongeri F."/>
            <person name="Pham C."/>
            <person name="Simmons D."/>
            <person name="Wilczek-Boney K."/>
            <person name="Hale W."/>
            <person name="Jakkamsetti A."/>
            <person name="Pham P."/>
            <person name="Ruth R."/>
            <person name="San Lucas F."/>
            <person name="Warren J."/>
            <person name="Zhang J."/>
            <person name="Zhao Z."/>
            <person name="Zhou C."/>
            <person name="Zhu D."/>
            <person name="Lee S."/>
            <person name="Bess C."/>
            <person name="Blankenburg K."/>
            <person name="Forbes L."/>
            <person name="Fu Q."/>
            <person name="Gubbala S."/>
            <person name="Hirani K."/>
            <person name="Jayaseelan J.C."/>
            <person name="Lara F."/>
            <person name="Munidasa M."/>
            <person name="Palculict T."/>
            <person name="Patil S."/>
            <person name="Pu L.-L."/>
            <person name="Saada N."/>
            <person name="Tang L."/>
            <person name="Weissenberger G."/>
            <person name="Zhu Y."/>
            <person name="Hemphill L."/>
            <person name="Shang Y."/>
            <person name="Youmans B."/>
            <person name="Ayvaz T."/>
            <person name="Ross M."/>
            <person name="Santibanez J."/>
            <person name="Aqrawi P."/>
            <person name="Gross S."/>
            <person name="Joshi V."/>
            <person name="Fowler G."/>
            <person name="Nazareth L."/>
            <person name="Reid J."/>
            <person name="Worley K."/>
            <person name="Petrosino J."/>
            <person name="Highlander S."/>
            <person name="Gibbs R."/>
        </authorList>
    </citation>
    <scope>NUCLEOTIDE SEQUENCE [LARGE SCALE GENOMIC DNA]</scope>
    <source>
        <strain evidence="3 4">ATCC 12755</strain>
    </source>
</reference>
<organism evidence="3 4">
    <name type="scientific">Enterococcus casseliflavus ATCC 12755</name>
    <dbReference type="NCBI Taxonomy" id="888066"/>
    <lineage>
        <taxon>Bacteria</taxon>
        <taxon>Bacillati</taxon>
        <taxon>Bacillota</taxon>
        <taxon>Bacilli</taxon>
        <taxon>Lactobacillales</taxon>
        <taxon>Enterococcaceae</taxon>
        <taxon>Enterococcus</taxon>
    </lineage>
</organism>
<feature type="transmembrane region" description="Helical" evidence="2">
    <location>
        <begin position="79"/>
        <end position="102"/>
    </location>
</feature>
<feature type="transmembrane region" description="Helical" evidence="2">
    <location>
        <begin position="183"/>
        <end position="208"/>
    </location>
</feature>
<evidence type="ECO:0000256" key="2">
    <source>
        <dbReference type="SAM" id="Phobius"/>
    </source>
</evidence>
<feature type="compositionally biased region" description="Basic and acidic residues" evidence="1">
    <location>
        <begin position="455"/>
        <end position="468"/>
    </location>
</feature>
<dbReference type="Proteomes" id="UP000004835">
    <property type="component" value="Unassembled WGS sequence"/>
</dbReference>
<feature type="transmembrane region" description="Helical" evidence="2">
    <location>
        <begin position="220"/>
        <end position="244"/>
    </location>
</feature>
<feature type="transmembrane region" description="Helical" evidence="2">
    <location>
        <begin position="380"/>
        <end position="400"/>
    </location>
</feature>
<keyword evidence="2" id="KW-0812">Transmembrane</keyword>
<sequence>MSKRFIRGRGLMSKLFAFFRVKFHNDFHPHTKGMISVHNGYSLLFLFNLLLFFFAMLFFDLRVAVEELKLILFSESHLVTDYIAMTSVGSALLNSSLMTFVAISICYHYRVPITGGAVSAIFMVTGYGFFGKNLLNFIPIFLGVRLYSYFMNEPLKKFLLIALYGSSVSPIVSYFAFNDSLPPYFSLVMGYGIGIFTGFLMVPMALYFQGLFQSVSLYSAGFTSGMLCTLVAAICRMFGLTIELRTLVSQEQQPRLILMMLVLGSVFVGYGSLMAIKKKRLNMRAIWSHSGKIERDILRDTGVYNTMINMGLMTFLLVAYVVSIGAVLNGPVIGAIFCVIGFSACGSHVFNSLPLLAGVTIANLLSVYTINETVTVTSAIFAMMLCAVTNAYGWKGGLVVGFVHASMVLNIDFLHGGLNLYNNGFSGGLVAMMIIPLLDLSKQLWQKSADQAQATKDEKPQMDLKAQESEQPLVPLDQTEGKPKFSEPVKVLKPVAQKKHYRVGEWE</sequence>
<evidence type="ECO:0000313" key="3">
    <source>
        <dbReference type="EMBL" id="EGC68780.1"/>
    </source>
</evidence>
<feature type="transmembrane region" description="Helical" evidence="2">
    <location>
        <begin position="158"/>
        <end position="177"/>
    </location>
</feature>
<dbReference type="HOGENOM" id="CLU_031185_0_0_9"/>
<evidence type="ECO:0008006" key="5">
    <source>
        <dbReference type="Google" id="ProtNLM"/>
    </source>
</evidence>
<keyword evidence="2" id="KW-1133">Transmembrane helix</keyword>
<feature type="transmembrane region" description="Helical" evidence="2">
    <location>
        <begin position="41"/>
        <end position="59"/>
    </location>
</feature>
<comment type="caution">
    <text evidence="3">The sequence shown here is derived from an EMBL/GenBank/DDBJ whole genome shotgun (WGS) entry which is preliminary data.</text>
</comment>
<feature type="transmembrane region" description="Helical" evidence="2">
    <location>
        <begin position="348"/>
        <end position="368"/>
    </location>
</feature>
<feature type="transmembrane region" description="Helical" evidence="2">
    <location>
        <begin position="315"/>
        <end position="342"/>
    </location>
</feature>
<dbReference type="InterPro" id="IPR011470">
    <property type="entry name" value="DUF1576"/>
</dbReference>
<dbReference type="Pfam" id="PF07613">
    <property type="entry name" value="DUF1576"/>
    <property type="match status" value="2"/>
</dbReference>
<evidence type="ECO:0000313" key="4">
    <source>
        <dbReference type="Proteomes" id="UP000004835"/>
    </source>
</evidence>
<accession>F0EMQ0</accession>
<keyword evidence="2" id="KW-0472">Membrane</keyword>
<feature type="transmembrane region" description="Helical" evidence="2">
    <location>
        <begin position="134"/>
        <end position="151"/>
    </location>
</feature>
<feature type="transmembrane region" description="Helical" evidence="2">
    <location>
        <begin position="420"/>
        <end position="438"/>
    </location>
</feature>
<dbReference type="AlphaFoldDB" id="F0EMQ0"/>